<evidence type="ECO:0000313" key="2">
    <source>
        <dbReference type="EMBL" id="MBX36349.1"/>
    </source>
</evidence>
<evidence type="ECO:0000256" key="1">
    <source>
        <dbReference type="SAM" id="Phobius"/>
    </source>
</evidence>
<name>A0A2P2N1J9_RHIMU</name>
<proteinExistence type="predicted"/>
<keyword evidence="1" id="KW-0812">Transmembrane</keyword>
<accession>A0A2P2N1J9</accession>
<keyword evidence="1" id="KW-1133">Transmembrane helix</keyword>
<dbReference type="EMBL" id="GGEC01055865">
    <property type="protein sequence ID" value="MBX36349.1"/>
    <property type="molecule type" value="Transcribed_RNA"/>
</dbReference>
<dbReference type="AlphaFoldDB" id="A0A2P2N1J9"/>
<feature type="transmembrane region" description="Helical" evidence="1">
    <location>
        <begin position="59"/>
        <end position="81"/>
    </location>
</feature>
<sequence length="94" mass="10387">MLIVVGVNCVSNYPFHFSFWPDGKPGGTHLCCVWLKETTADNRKPMKKKRLQIADNTKLLVLFCLCVSAAACTSGLLITVITRECLYCTSDICA</sequence>
<reference evidence="2" key="1">
    <citation type="submission" date="2018-02" db="EMBL/GenBank/DDBJ databases">
        <title>Rhizophora mucronata_Transcriptome.</title>
        <authorList>
            <person name="Meera S.P."/>
            <person name="Sreeshan A."/>
            <person name="Augustine A."/>
        </authorList>
    </citation>
    <scope>NUCLEOTIDE SEQUENCE</scope>
    <source>
        <tissue evidence="2">Leaf</tissue>
    </source>
</reference>
<protein>
    <submittedName>
        <fullName evidence="2">Uncharacterized protein</fullName>
    </submittedName>
</protein>
<organism evidence="2">
    <name type="scientific">Rhizophora mucronata</name>
    <name type="common">Asiatic mangrove</name>
    <dbReference type="NCBI Taxonomy" id="61149"/>
    <lineage>
        <taxon>Eukaryota</taxon>
        <taxon>Viridiplantae</taxon>
        <taxon>Streptophyta</taxon>
        <taxon>Embryophyta</taxon>
        <taxon>Tracheophyta</taxon>
        <taxon>Spermatophyta</taxon>
        <taxon>Magnoliopsida</taxon>
        <taxon>eudicotyledons</taxon>
        <taxon>Gunneridae</taxon>
        <taxon>Pentapetalae</taxon>
        <taxon>rosids</taxon>
        <taxon>fabids</taxon>
        <taxon>Malpighiales</taxon>
        <taxon>Rhizophoraceae</taxon>
        <taxon>Rhizophora</taxon>
    </lineage>
</organism>
<keyword evidence="1" id="KW-0472">Membrane</keyword>